<evidence type="ECO:0000256" key="1">
    <source>
        <dbReference type="ARBA" id="ARBA00022559"/>
    </source>
</evidence>
<dbReference type="WBParaSite" id="DME_0000095701-mRNA-1">
    <property type="protein sequence ID" value="DME_0000095701-mRNA-1"/>
    <property type="gene ID" value="DME_0000095701"/>
</dbReference>
<dbReference type="PROSITE" id="PS50292">
    <property type="entry name" value="PEROXIDASE_3"/>
    <property type="match status" value="2"/>
</dbReference>
<dbReference type="PRINTS" id="PR00457">
    <property type="entry name" value="ANPEROXIDASE"/>
</dbReference>
<dbReference type="AlphaFoldDB" id="A0A0N4U2N7"/>
<dbReference type="GO" id="GO:0004601">
    <property type="term" value="F:peroxidase activity"/>
    <property type="evidence" value="ECO:0007669"/>
    <property type="project" value="UniProtKB-KW"/>
</dbReference>
<dbReference type="PANTHER" id="PTHR11475">
    <property type="entry name" value="OXIDASE/PEROXIDASE"/>
    <property type="match status" value="1"/>
</dbReference>
<keyword evidence="1" id="KW-0575">Peroxidase</keyword>
<keyword evidence="2" id="KW-0408">Iron</keyword>
<feature type="binding site" description="axial binding residue" evidence="2">
    <location>
        <position position="731"/>
    </location>
    <ligand>
        <name>heme b</name>
        <dbReference type="ChEBI" id="CHEBI:60344"/>
    </ligand>
    <ligandPart>
        <name>Fe</name>
        <dbReference type="ChEBI" id="CHEBI:18248"/>
    </ligandPart>
</feature>
<dbReference type="GO" id="GO:0005576">
    <property type="term" value="C:extracellular region"/>
    <property type="evidence" value="ECO:0007669"/>
    <property type="project" value="UniProtKB-SubCell"/>
</dbReference>
<evidence type="ECO:0000313" key="6">
    <source>
        <dbReference type="Proteomes" id="UP000274756"/>
    </source>
</evidence>
<dbReference type="GO" id="GO:0006979">
    <property type="term" value="P:response to oxidative stress"/>
    <property type="evidence" value="ECO:0007669"/>
    <property type="project" value="InterPro"/>
</dbReference>
<dbReference type="Pfam" id="PF03098">
    <property type="entry name" value="An_peroxidase"/>
    <property type="match status" value="4"/>
</dbReference>
<organism evidence="5 7">
    <name type="scientific">Dracunculus medinensis</name>
    <name type="common">Guinea worm</name>
    <dbReference type="NCBI Taxonomy" id="318479"/>
    <lineage>
        <taxon>Eukaryota</taxon>
        <taxon>Metazoa</taxon>
        <taxon>Ecdysozoa</taxon>
        <taxon>Nematoda</taxon>
        <taxon>Chromadorea</taxon>
        <taxon>Rhabditida</taxon>
        <taxon>Spirurina</taxon>
        <taxon>Dracunculoidea</taxon>
        <taxon>Dracunculidae</taxon>
        <taxon>Dracunculus</taxon>
    </lineage>
</organism>
<dbReference type="SUPFAM" id="SSF48113">
    <property type="entry name" value="Heme-dependent peroxidases"/>
    <property type="match status" value="2"/>
</dbReference>
<dbReference type="Proteomes" id="UP000274756">
    <property type="component" value="Unassembled WGS sequence"/>
</dbReference>
<dbReference type="STRING" id="318479.A0A0N4U2N7"/>
<keyword evidence="3" id="KW-0472">Membrane</keyword>
<accession>A0A0N4U2N7</accession>
<keyword evidence="2" id="KW-0349">Heme</keyword>
<keyword evidence="3" id="KW-0812">Transmembrane</keyword>
<dbReference type="OrthoDB" id="823504at2759"/>
<dbReference type="GO" id="GO:0046872">
    <property type="term" value="F:metal ion binding"/>
    <property type="evidence" value="ECO:0007669"/>
    <property type="project" value="UniProtKB-KW"/>
</dbReference>
<protein>
    <submittedName>
        <fullName evidence="7">Peroxidase</fullName>
    </submittedName>
</protein>
<reference evidence="7" key="1">
    <citation type="submission" date="2017-02" db="UniProtKB">
        <authorList>
            <consortium name="WormBaseParasite"/>
        </authorList>
    </citation>
    <scope>IDENTIFICATION</scope>
</reference>
<dbReference type="EMBL" id="UYYG01001152">
    <property type="protein sequence ID" value="VDN55344.1"/>
    <property type="molecule type" value="Genomic_DNA"/>
</dbReference>
<keyword evidence="1" id="KW-0560">Oxidoreductase</keyword>
<evidence type="ECO:0000256" key="2">
    <source>
        <dbReference type="PIRSR" id="PIRSR619791-2"/>
    </source>
</evidence>
<evidence type="ECO:0000313" key="5">
    <source>
        <dbReference type="Proteomes" id="UP000038040"/>
    </source>
</evidence>
<feature type="transmembrane region" description="Helical" evidence="3">
    <location>
        <begin position="27"/>
        <end position="52"/>
    </location>
</feature>
<reference evidence="4 6" key="2">
    <citation type="submission" date="2018-11" db="EMBL/GenBank/DDBJ databases">
        <authorList>
            <consortium name="Pathogen Informatics"/>
        </authorList>
    </citation>
    <scope>NUCLEOTIDE SEQUENCE [LARGE SCALE GENOMIC DNA]</scope>
</reference>
<keyword evidence="2" id="KW-0479">Metal-binding</keyword>
<dbReference type="Proteomes" id="UP000038040">
    <property type="component" value="Unplaced"/>
</dbReference>
<dbReference type="CDD" id="cd09823">
    <property type="entry name" value="peroxinectin_like"/>
    <property type="match status" value="1"/>
</dbReference>
<dbReference type="InterPro" id="IPR019791">
    <property type="entry name" value="Haem_peroxidase_animal"/>
</dbReference>
<evidence type="ECO:0000256" key="3">
    <source>
        <dbReference type="SAM" id="Phobius"/>
    </source>
</evidence>
<dbReference type="GO" id="GO:0020037">
    <property type="term" value="F:heme binding"/>
    <property type="evidence" value="ECO:0007669"/>
    <property type="project" value="InterPro"/>
</dbReference>
<name>A0A0N4U2N7_DRAME</name>
<keyword evidence="6" id="KW-1185">Reference proteome</keyword>
<proteinExistence type="predicted"/>
<dbReference type="FunFam" id="1.10.640.10:FF:000006">
    <property type="entry name" value="Double oxidase: two peroxidase domains"/>
    <property type="match status" value="1"/>
</dbReference>
<evidence type="ECO:0000313" key="4">
    <source>
        <dbReference type="EMBL" id="VDN55344.1"/>
    </source>
</evidence>
<gene>
    <name evidence="4" type="ORF">DME_LOCUS5317</name>
</gene>
<sequence>MLRHIVTDLSAHSNLLRLWLCHRSGKVLLADGVGCIESIFVIVIYTICYAIINQLSIFYNGKLIPLQCCSSNPNPECLPISVPVDDCISYSRTAPAPHPYCRLGPREQANQATSYLDGSRNSCSGMDGIDFNFLPSAAALHMLWIRQHNSIVINSKWTDEQLYEESRRIVVAQLQHVTYNEFLPLLIGREIWKKFGLDSESYGFSNNILRKPIHLPGLHIIKEFRRDLFKARNSRLSLNVASHIIQVGRDHGIPPYTVWREYCSGEKKTIDLIADIYENVEDVDLFVLGLAEKIVPGAIVGPTFACIIALQFQKASSIHKYFFILHYLYNLIKCNSVYFNYQTEFKPGDPLLSYGKMMRAKSEAVEIAKISSVLLETTRILMLGFSRFTGNFTVLLGPGGTVEKCLPKNLPCDHTTPYRTISGWCNNLRNPQYGNAFVPLLHLLPPAYEDGIDVPRSLSVTGVPLPSPRVISNTIHFDLPIDHSKYTHMIMQFGQILDHELTHSPITPGPDNQPLNCTRCDSHETISIDCMPSPIPEGDPHFPTYDENGERRCLPFARSLLGQLTLGYRNQLNQLTAYLDGSVIYGSTECESAALRTFVGGRLNFTSLGGANPSYNIWLLSGDQEQDCRSTPDYPCFVAGDERNNHQPGLTTLHNIFLREHNRIATILEDLNPSWNDQKIFLETRRIVGAEFAHIVYKEYLPKLIGNDLMSKYDLFPQSDGYYTAAFRFGHTLVRRFFSRFDKHYRNWTNPIDLVDNFNNVEAIYDERRGGIDSILMGLLGEPSMAFDRYITTALRNYLFARRDEPLSGMDLITINILRARDHGVQPYNAFREFCGLPRAKSFADLSVEMDDSTISSLQSVYNNVDDIDIFPGLLSERPIKGALMPPTMACIVAEQFRRTKRCDRFFYENDLTETHQLDEIRKISLGAVLCANSLLAKIQPDVFVLPDEFL</sequence>
<dbReference type="PANTHER" id="PTHR11475:SF133">
    <property type="entry name" value="PEROXIDASE"/>
    <property type="match status" value="1"/>
</dbReference>
<dbReference type="InterPro" id="IPR010255">
    <property type="entry name" value="Haem_peroxidase_sf"/>
</dbReference>
<evidence type="ECO:0000313" key="7">
    <source>
        <dbReference type="WBParaSite" id="DME_0000095701-mRNA-1"/>
    </source>
</evidence>
<dbReference type="InterPro" id="IPR037120">
    <property type="entry name" value="Haem_peroxidase_sf_animal"/>
</dbReference>
<dbReference type="Gene3D" id="1.10.640.10">
    <property type="entry name" value="Haem peroxidase domain superfamily, animal type"/>
    <property type="match status" value="4"/>
</dbReference>
<keyword evidence="3" id="KW-1133">Transmembrane helix</keyword>